<dbReference type="EMBL" id="KK107453">
    <property type="protein sequence ID" value="EZA50609.1"/>
    <property type="molecule type" value="Genomic_DNA"/>
</dbReference>
<dbReference type="AlphaFoldDB" id="A0A026W6G8"/>
<evidence type="ECO:0000313" key="2">
    <source>
        <dbReference type="Proteomes" id="UP000053097"/>
    </source>
</evidence>
<gene>
    <name evidence="1" type="ORF">X777_10960</name>
</gene>
<sequence>MFPPYDYLMANMLLQVGAANFVSGTKNKGELREAIKAVMKDSLHQSFLVY</sequence>
<protein>
    <submittedName>
        <fullName evidence="1">Uncharacterized protein</fullName>
    </submittedName>
</protein>
<name>A0A026W6G8_OOCBI</name>
<evidence type="ECO:0000313" key="1">
    <source>
        <dbReference type="EMBL" id="EZA50609.1"/>
    </source>
</evidence>
<accession>A0A026W6G8</accession>
<keyword evidence="2" id="KW-1185">Reference proteome</keyword>
<proteinExistence type="predicted"/>
<organism evidence="1 2">
    <name type="scientific">Ooceraea biroi</name>
    <name type="common">Clonal raider ant</name>
    <name type="synonym">Cerapachys biroi</name>
    <dbReference type="NCBI Taxonomy" id="2015173"/>
    <lineage>
        <taxon>Eukaryota</taxon>
        <taxon>Metazoa</taxon>
        <taxon>Ecdysozoa</taxon>
        <taxon>Arthropoda</taxon>
        <taxon>Hexapoda</taxon>
        <taxon>Insecta</taxon>
        <taxon>Pterygota</taxon>
        <taxon>Neoptera</taxon>
        <taxon>Endopterygota</taxon>
        <taxon>Hymenoptera</taxon>
        <taxon>Apocrita</taxon>
        <taxon>Aculeata</taxon>
        <taxon>Formicoidea</taxon>
        <taxon>Formicidae</taxon>
        <taxon>Dorylinae</taxon>
        <taxon>Ooceraea</taxon>
    </lineage>
</organism>
<dbReference type="Proteomes" id="UP000053097">
    <property type="component" value="Unassembled WGS sequence"/>
</dbReference>
<reference evidence="1 2" key="1">
    <citation type="journal article" date="2014" name="Curr. Biol.">
        <title>The genome of the clonal raider ant Cerapachys biroi.</title>
        <authorList>
            <person name="Oxley P.R."/>
            <person name="Ji L."/>
            <person name="Fetter-Pruneda I."/>
            <person name="McKenzie S.K."/>
            <person name="Li C."/>
            <person name="Hu H."/>
            <person name="Zhang G."/>
            <person name="Kronauer D.J."/>
        </authorList>
    </citation>
    <scope>NUCLEOTIDE SEQUENCE [LARGE SCALE GENOMIC DNA]</scope>
</reference>